<dbReference type="Pfam" id="PF12807">
    <property type="entry name" value="eIF3_p135"/>
    <property type="match status" value="1"/>
</dbReference>
<organism evidence="4 5">
    <name type="scientific">Trichuris trichiura</name>
    <name type="common">Whipworm</name>
    <name type="synonym">Trichocephalus trichiurus</name>
    <dbReference type="NCBI Taxonomy" id="36087"/>
    <lineage>
        <taxon>Eukaryota</taxon>
        <taxon>Metazoa</taxon>
        <taxon>Ecdysozoa</taxon>
        <taxon>Nematoda</taxon>
        <taxon>Enoplea</taxon>
        <taxon>Dorylaimia</taxon>
        <taxon>Trichinellida</taxon>
        <taxon>Trichuridae</taxon>
        <taxon>Trichuris</taxon>
    </lineage>
</organism>
<name>A0A077ZMX6_TRITR</name>
<dbReference type="PANTHER" id="PTHR12601:SF6">
    <property type="entry name" value="CLUSTERED MITOCHONDRIA PROTEIN HOMOLOG"/>
    <property type="match status" value="1"/>
</dbReference>
<evidence type="ECO:0000256" key="2">
    <source>
        <dbReference type="SAM" id="MobiDB-lite"/>
    </source>
</evidence>
<reference evidence="4" key="2">
    <citation type="submission" date="2014-03" db="EMBL/GenBank/DDBJ databases">
        <title>The whipworm genome and dual-species transcriptomics of an intimate host-pathogen interaction.</title>
        <authorList>
            <person name="Foth B.J."/>
            <person name="Tsai I.J."/>
            <person name="Reid A.J."/>
            <person name="Bancroft A.J."/>
            <person name="Nichol S."/>
            <person name="Tracey A."/>
            <person name="Holroyd N."/>
            <person name="Cotton J.A."/>
            <person name="Stanley E.J."/>
            <person name="Zarowiecki M."/>
            <person name="Liu J.Z."/>
            <person name="Huckvale T."/>
            <person name="Cooper P.J."/>
            <person name="Grencis R.K."/>
            <person name="Berriman M."/>
        </authorList>
    </citation>
    <scope>NUCLEOTIDE SEQUENCE [LARGE SCALE GENOMIC DNA]</scope>
</reference>
<dbReference type="STRING" id="36087.A0A077ZMX6"/>
<dbReference type="SUPFAM" id="SSF48452">
    <property type="entry name" value="TPR-like"/>
    <property type="match status" value="1"/>
</dbReference>
<dbReference type="GO" id="GO:0005737">
    <property type="term" value="C:cytoplasm"/>
    <property type="evidence" value="ECO:0007669"/>
    <property type="project" value="TreeGrafter"/>
</dbReference>
<dbReference type="CDD" id="cd15466">
    <property type="entry name" value="CLU-central"/>
    <property type="match status" value="1"/>
</dbReference>
<dbReference type="GO" id="GO:0048312">
    <property type="term" value="P:intracellular distribution of mitochondria"/>
    <property type="evidence" value="ECO:0007669"/>
    <property type="project" value="TreeGrafter"/>
</dbReference>
<dbReference type="GO" id="GO:0003729">
    <property type="term" value="F:mRNA binding"/>
    <property type="evidence" value="ECO:0007669"/>
    <property type="project" value="TreeGrafter"/>
</dbReference>
<evidence type="ECO:0000313" key="5">
    <source>
        <dbReference type="Proteomes" id="UP000030665"/>
    </source>
</evidence>
<dbReference type="Gene3D" id="1.25.40.10">
    <property type="entry name" value="Tetratricopeptide repeat domain"/>
    <property type="match status" value="1"/>
</dbReference>
<dbReference type="InterPro" id="IPR033646">
    <property type="entry name" value="CLU-central"/>
</dbReference>
<dbReference type="Pfam" id="PF13424">
    <property type="entry name" value="TPR_12"/>
    <property type="match status" value="1"/>
</dbReference>
<keyword evidence="1" id="KW-0963">Cytoplasm</keyword>
<dbReference type="PANTHER" id="PTHR12601">
    <property type="entry name" value="EUKARYOTIC TRANSLATION INITIATION FACTOR 3 SUBUNIT EIF-3"/>
    <property type="match status" value="1"/>
</dbReference>
<feature type="region of interest" description="Disordered" evidence="2">
    <location>
        <begin position="441"/>
        <end position="474"/>
    </location>
</feature>
<dbReference type="Proteomes" id="UP000030665">
    <property type="component" value="Unassembled WGS sequence"/>
</dbReference>
<accession>A0A077ZMX6</accession>
<evidence type="ECO:0000256" key="1">
    <source>
        <dbReference type="ARBA" id="ARBA00022490"/>
    </source>
</evidence>
<proteinExistence type="predicted"/>
<protein>
    <submittedName>
        <fullName evidence="4">Protein KIAA0664</fullName>
    </submittedName>
</protein>
<dbReference type="OrthoDB" id="1414216at2759"/>
<dbReference type="InterPro" id="IPR025697">
    <property type="entry name" value="CLU_dom"/>
</dbReference>
<evidence type="ECO:0000313" key="4">
    <source>
        <dbReference type="EMBL" id="CDW60060.1"/>
    </source>
</evidence>
<dbReference type="Pfam" id="PF13236">
    <property type="entry name" value="CLU"/>
    <property type="match status" value="1"/>
</dbReference>
<feature type="compositionally biased region" description="Basic and acidic residues" evidence="2">
    <location>
        <begin position="452"/>
        <end position="474"/>
    </location>
</feature>
<sequence>MRLRRRHRHVFERVALPFQVYCWFSPVTIHTNDYIRAEDWYMNRLGYEDFLPGQARDWNEEIQSSREMPRKTLLERLMRTRALSKIYGDFVTAATRGAINVINNNVVSINPSEEPKLVVVDFANSGVGFRMRMFLWNNIFFSLGFDIRDHYKTLGGDAAAFVSPLCDLHGVQAYFNADPESLSMLATTVVEYKGYRITCQSVIPGKGIVFAPVRCILDKDQDQEQCILYGSVDFGCNVFMSDRFNQLVLKTFSCLHSPNRLCFSWTPWPLKCTFCLTSPSTLRPFWFACFVEVLFEFRVKSEKGNVVLVKTAAESKGIIGNDSRCYILDLYRHYPSDPHYIENATVSEFAKSCGFPRKHPHVLAYLRPELIESFIHCKLSAKSRAFIELIGRHFNKFRELLTGETDKTSWIFFSQRKSGVITMADLLNCFELTQREVTVTKEKSSNQVDGETDSKDSTSDEKKQAAEDENDGRLEETKSNFLPCNLFLLLQSDPSMEPFIAAVDKENFPFKLFRKGDQQQDIVDTGEVMLDCCKKNFNMKGRKALDVVDTDAVADGTSSDSRDATRVRNAFRCSAIEMGSCKDYGCLHAEVFCLASKLILQVSEFDLRFNIDCYSPVVKHASEEGEFERQKALHVELADFLLTSQIPKFVLVYILLCFVEDCAEHTLPPFDSHTVTEILHSRGIGMRYLGFVANKLSEKSTLQYWQKHCLSAIIVRCAKHSFRCYLQSVGAASTATAIAHFLNCFLTSEVVSIFTNSDDAAAKRKSKKRNKASHADHRLPPESTEWAKVSSKSLWQEICKDAQSYYAYNFKELVFAGNFALSATVRKVDSITDFCEARKVPKFALLRSLCIAVGIQVKLRDYDLSVRCKAPFTADDIMNMNPLVRRLQFEAKDGASSYEAAVAKLEAGQLSLGLELLNEAAQLYGNVHGSVHPEIIKCLRLTARVSYVMNDYTGALLNQHKAVVMTERCYGIDSAYLISDYLCMAIFSFANGKIPTALKLLYRSRYLVLMLNGEDHPEMALIDVNFVTSNIGLMLYAVGELDFSMQFLRNALAVNLRYFGNEHLKTALSYDLLARTYACRNDFRSALLNEKQTFFIYKKLLGENNERTKASQQYLQQLTEQAVRLQRRMNSMRQNNSSAVARFCAVEVRYPEAIAVIEVLTVINGMYWVFSK</sequence>
<dbReference type="InterPro" id="IPR027523">
    <property type="entry name" value="CLU_prot"/>
</dbReference>
<feature type="domain" description="Clu" evidence="3">
    <location>
        <begin position="36"/>
        <end position="341"/>
    </location>
</feature>
<gene>
    <name evidence="4" type="ORF">TTRE_0000841001</name>
</gene>
<reference evidence="4" key="1">
    <citation type="submission" date="2014-01" db="EMBL/GenBank/DDBJ databases">
        <authorList>
            <person name="Aslett M."/>
        </authorList>
    </citation>
    <scope>NUCLEOTIDE SEQUENCE</scope>
</reference>
<evidence type="ECO:0000259" key="3">
    <source>
        <dbReference type="PROSITE" id="PS51823"/>
    </source>
</evidence>
<dbReference type="EMBL" id="HG806863">
    <property type="protein sequence ID" value="CDW60060.1"/>
    <property type="molecule type" value="Genomic_DNA"/>
</dbReference>
<keyword evidence="5" id="KW-1185">Reference proteome</keyword>
<dbReference type="InterPro" id="IPR011990">
    <property type="entry name" value="TPR-like_helical_dom_sf"/>
</dbReference>
<dbReference type="PROSITE" id="PS51823">
    <property type="entry name" value="CLU"/>
    <property type="match status" value="1"/>
</dbReference>
<dbReference type="AlphaFoldDB" id="A0A077ZMX6"/>